<dbReference type="OrthoDB" id="9804023at2"/>
<name>A0A109BLE4_HYPSL</name>
<dbReference type="AlphaFoldDB" id="A0A109BLE4"/>
<comment type="caution">
    <text evidence="2">The sequence shown here is derived from an EMBL/GenBank/DDBJ whole genome shotgun (WGS) entry which is preliminary data.</text>
</comment>
<accession>A0A109BLE4</accession>
<feature type="domain" description="Transglutaminase-like" evidence="1">
    <location>
        <begin position="157"/>
        <end position="221"/>
    </location>
</feature>
<dbReference type="Pfam" id="PF08379">
    <property type="entry name" value="Bact_transglu_N"/>
    <property type="match status" value="1"/>
</dbReference>
<dbReference type="PANTHER" id="PTHR33490:SF6">
    <property type="entry name" value="SLL1049 PROTEIN"/>
    <property type="match status" value="1"/>
</dbReference>
<evidence type="ECO:0000313" key="3">
    <source>
        <dbReference type="Proteomes" id="UP000059074"/>
    </source>
</evidence>
<dbReference type="PATRIC" id="fig|121290.4.peg.1073"/>
<keyword evidence="2" id="KW-0645">Protease</keyword>
<dbReference type="PANTHER" id="PTHR33490">
    <property type="entry name" value="BLR5614 PROTEIN-RELATED"/>
    <property type="match status" value="1"/>
</dbReference>
<dbReference type="SMART" id="SM00460">
    <property type="entry name" value="TGc"/>
    <property type="match status" value="1"/>
</dbReference>
<organism evidence="2 3">
    <name type="scientific">Hyphomicrobium sulfonivorans</name>
    <dbReference type="NCBI Taxonomy" id="121290"/>
    <lineage>
        <taxon>Bacteria</taxon>
        <taxon>Pseudomonadati</taxon>
        <taxon>Pseudomonadota</taxon>
        <taxon>Alphaproteobacteria</taxon>
        <taxon>Hyphomicrobiales</taxon>
        <taxon>Hyphomicrobiaceae</taxon>
        <taxon>Hyphomicrobium</taxon>
    </lineage>
</organism>
<keyword evidence="2" id="KW-0378">Hydrolase</keyword>
<gene>
    <name evidence="2" type="ORF">APY04_0600</name>
</gene>
<dbReference type="STRING" id="121290.APY04_0600"/>
<dbReference type="RefSeq" id="WP_068459523.1">
    <property type="nucleotide sequence ID" value="NZ_LMTR01000027.1"/>
</dbReference>
<reference evidence="2 3" key="1">
    <citation type="submission" date="2015-10" db="EMBL/GenBank/DDBJ databases">
        <title>Transcriptomic analysis of a linuron degrading triple-species bacterial consortium.</title>
        <authorList>
            <person name="Albers P."/>
        </authorList>
    </citation>
    <scope>NUCLEOTIDE SEQUENCE [LARGE SCALE GENOMIC DNA]</scope>
    <source>
        <strain evidence="2 3">WDL6</strain>
    </source>
</reference>
<proteinExistence type="predicted"/>
<dbReference type="SUPFAM" id="SSF54001">
    <property type="entry name" value="Cysteine proteinases"/>
    <property type="match status" value="1"/>
</dbReference>
<dbReference type="Proteomes" id="UP000059074">
    <property type="component" value="Unassembled WGS sequence"/>
</dbReference>
<dbReference type="Gene3D" id="3.10.620.30">
    <property type="match status" value="1"/>
</dbReference>
<sequence length="271" mass="29275">MLISIGHVTRYTYGLPAACSVHTLRLTPPSFEGQRVLSWRVEMPEIAGAVQYRDAFGNVSHLVSIPRSYDEISIIARGVVETKDKSGLVRGLMEAAPVRIFLRETPKTAPDGNIRALVADVAQADPIDRMHDLMRLVGERVEYAVGTTTASTSAAEALRAGRGVCQDHAHVFISAARLMGFPARYVSGYFLTGDVLGSEAQHAWAEVYINGLGWLGFDPANQICPTESYIRLGCGLDSLSAAPITGNRTGGGNENLDVFVEVQQQSSAQQQ</sequence>
<evidence type="ECO:0000259" key="1">
    <source>
        <dbReference type="SMART" id="SM00460"/>
    </source>
</evidence>
<dbReference type="EMBL" id="LMTR01000027">
    <property type="protein sequence ID" value="KWT70938.1"/>
    <property type="molecule type" value="Genomic_DNA"/>
</dbReference>
<dbReference type="InterPro" id="IPR038765">
    <property type="entry name" value="Papain-like_cys_pep_sf"/>
</dbReference>
<protein>
    <submittedName>
        <fullName evidence="2">Protein containing transglutaminase-like domain, putative cysteine protease</fullName>
    </submittedName>
</protein>
<dbReference type="GO" id="GO:0008233">
    <property type="term" value="F:peptidase activity"/>
    <property type="evidence" value="ECO:0007669"/>
    <property type="project" value="UniProtKB-KW"/>
</dbReference>
<evidence type="ECO:0000313" key="2">
    <source>
        <dbReference type="EMBL" id="KWT70938.1"/>
    </source>
</evidence>
<keyword evidence="3" id="KW-1185">Reference proteome</keyword>
<dbReference type="GO" id="GO:0006508">
    <property type="term" value="P:proteolysis"/>
    <property type="evidence" value="ECO:0007669"/>
    <property type="project" value="UniProtKB-KW"/>
</dbReference>
<dbReference type="Pfam" id="PF01841">
    <property type="entry name" value="Transglut_core"/>
    <property type="match status" value="1"/>
</dbReference>
<dbReference type="InterPro" id="IPR002931">
    <property type="entry name" value="Transglutaminase-like"/>
</dbReference>
<dbReference type="InterPro" id="IPR013589">
    <property type="entry name" value="Bac_transglu_N"/>
</dbReference>